<dbReference type="InterPro" id="IPR021296">
    <property type="entry name" value="DUF2868"/>
</dbReference>
<comment type="caution">
    <text evidence="2">The sequence shown here is derived from an EMBL/GenBank/DDBJ whole genome shotgun (WGS) entry which is preliminary data.</text>
</comment>
<keyword evidence="1" id="KW-0812">Transmembrane</keyword>
<name>A0A6I3XJV2_9BURK</name>
<evidence type="ECO:0000313" key="3">
    <source>
        <dbReference type="Proteomes" id="UP000431684"/>
    </source>
</evidence>
<accession>A0A6I3XJV2</accession>
<feature type="transmembrane region" description="Helical" evidence="1">
    <location>
        <begin position="116"/>
        <end position="140"/>
    </location>
</feature>
<keyword evidence="1" id="KW-1133">Transmembrane helix</keyword>
<proteinExistence type="predicted"/>
<feature type="transmembrane region" description="Helical" evidence="1">
    <location>
        <begin position="280"/>
        <end position="304"/>
    </location>
</feature>
<dbReference type="Proteomes" id="UP000431684">
    <property type="component" value="Unassembled WGS sequence"/>
</dbReference>
<keyword evidence="3" id="KW-1185">Reference proteome</keyword>
<protein>
    <submittedName>
        <fullName evidence="2">DUF2868 domain-containing protein</fullName>
    </submittedName>
</protein>
<evidence type="ECO:0000313" key="2">
    <source>
        <dbReference type="EMBL" id="MUI11995.1"/>
    </source>
</evidence>
<evidence type="ECO:0000256" key="1">
    <source>
        <dbReference type="SAM" id="Phobius"/>
    </source>
</evidence>
<keyword evidence="1" id="KW-0472">Membrane</keyword>
<dbReference type="RefSeq" id="WP_155707999.1">
    <property type="nucleotide sequence ID" value="NZ_BMWU01000007.1"/>
</dbReference>
<feature type="transmembrane region" description="Helical" evidence="1">
    <location>
        <begin position="239"/>
        <end position="259"/>
    </location>
</feature>
<dbReference type="Pfam" id="PF11067">
    <property type="entry name" value="DUF2868"/>
    <property type="match status" value="1"/>
</dbReference>
<organism evidence="2 3">
    <name type="scientific">Pseudoduganella dura</name>
    <dbReference type="NCBI Taxonomy" id="321982"/>
    <lineage>
        <taxon>Bacteria</taxon>
        <taxon>Pseudomonadati</taxon>
        <taxon>Pseudomonadota</taxon>
        <taxon>Betaproteobacteria</taxon>
        <taxon>Burkholderiales</taxon>
        <taxon>Oxalobacteraceae</taxon>
        <taxon>Telluria group</taxon>
        <taxon>Pseudoduganella</taxon>
    </lineage>
</organism>
<sequence>MNEELARNVVLVRAIETTDQKREILSDDDRRYANRTARELAQWQASETRGPATSEHFLQQRSEQIIKKLSQRHAAFAAFAKRVPGLHATAWLLPLLALLLGAGLDRITDPHRVDLLSAPLLAIIAWNLLVYVVMLVWLCVPKAGVTRARAAWIRSLSVGKGAMPRKMPHALSSCLHAFMADWAQLSAPLNGARLSRTIHLCAALFAAGAIASLYARGMLAQYGAGWESTFLDAAQVHELLAILFWPAITVFGLQGFTLADVQALHFAARAPAAAVDGARWVHLYAATLVLLVVLPRLVFTAFAASRAALLERRFPLDLDQPYFRQLNDAAGGEPGTLRVLPYSFTVDEARSRGLEAVAAQLLGERARVRLLPPVAYGADPAAALRELDPRDPGVTSTALLFSLAATPEKENHGAFIAHATGTLAGRAVVLLDESAFSSRTPDPQRVRERIELWREFCVFHGADPVVVDLLAAQVPARGEGA</sequence>
<dbReference type="EMBL" id="WNWM01000002">
    <property type="protein sequence ID" value="MUI11995.1"/>
    <property type="molecule type" value="Genomic_DNA"/>
</dbReference>
<gene>
    <name evidence="2" type="ORF">GJV26_05795</name>
</gene>
<dbReference type="OrthoDB" id="4998316at2"/>
<dbReference type="AlphaFoldDB" id="A0A6I3XJV2"/>
<reference evidence="2 3" key="1">
    <citation type="submission" date="2019-11" db="EMBL/GenBank/DDBJ databases">
        <title>Draft Genome Sequences of Six Type Strains of the Genus Massilia.</title>
        <authorList>
            <person name="Miess H."/>
            <person name="Frediansyah A."/>
            <person name="Goeker M."/>
            <person name="Gross H."/>
        </authorList>
    </citation>
    <scope>NUCLEOTIDE SEQUENCE [LARGE SCALE GENOMIC DNA]</scope>
    <source>
        <strain evidence="2 3">DSM 17513</strain>
    </source>
</reference>
<feature type="transmembrane region" description="Helical" evidence="1">
    <location>
        <begin position="86"/>
        <end position="104"/>
    </location>
</feature>
<feature type="transmembrane region" description="Helical" evidence="1">
    <location>
        <begin position="198"/>
        <end position="219"/>
    </location>
</feature>